<gene>
    <name evidence="3" type="ORF">A3J59_04840</name>
</gene>
<organism evidence="3 4">
    <name type="scientific">Candidatus Buchananbacteria bacterium RIFCSPHIGHO2_02_FULL_56_16</name>
    <dbReference type="NCBI Taxonomy" id="1797542"/>
    <lineage>
        <taxon>Bacteria</taxon>
        <taxon>Candidatus Buchananiibacteriota</taxon>
    </lineage>
</organism>
<feature type="transmembrane region" description="Helical" evidence="1">
    <location>
        <begin position="67"/>
        <end position="90"/>
    </location>
</feature>
<feature type="transmembrane region" description="Helical" evidence="1">
    <location>
        <begin position="111"/>
        <end position="135"/>
    </location>
</feature>
<reference evidence="3 4" key="1">
    <citation type="journal article" date="2016" name="Nat. Commun.">
        <title>Thousands of microbial genomes shed light on interconnected biogeochemical processes in an aquifer system.</title>
        <authorList>
            <person name="Anantharaman K."/>
            <person name="Brown C.T."/>
            <person name="Hug L.A."/>
            <person name="Sharon I."/>
            <person name="Castelle C.J."/>
            <person name="Probst A.J."/>
            <person name="Thomas B.C."/>
            <person name="Singh A."/>
            <person name="Wilkins M.J."/>
            <person name="Karaoz U."/>
            <person name="Brodie E.L."/>
            <person name="Williams K.H."/>
            <person name="Hubbard S.S."/>
            <person name="Banfield J.F."/>
        </authorList>
    </citation>
    <scope>NUCLEOTIDE SEQUENCE [LARGE SCALE GENOMIC DNA]</scope>
</reference>
<keyword evidence="2" id="KW-0732">Signal</keyword>
<dbReference type="Pfam" id="PF18895">
    <property type="entry name" value="T4SS_pilin"/>
    <property type="match status" value="1"/>
</dbReference>
<name>A0A1G1YHX0_9BACT</name>
<protein>
    <submittedName>
        <fullName evidence="3">Uncharacterized protein</fullName>
    </submittedName>
</protein>
<evidence type="ECO:0000313" key="4">
    <source>
        <dbReference type="Proteomes" id="UP000177310"/>
    </source>
</evidence>
<comment type="caution">
    <text evidence="3">The sequence shown here is derived from an EMBL/GenBank/DDBJ whole genome shotgun (WGS) entry which is preliminary data.</text>
</comment>
<evidence type="ECO:0000256" key="2">
    <source>
        <dbReference type="SAM" id="SignalP"/>
    </source>
</evidence>
<keyword evidence="1" id="KW-1133">Transmembrane helix</keyword>
<dbReference type="InterPro" id="IPR043993">
    <property type="entry name" value="T4SS_pilin"/>
</dbReference>
<evidence type="ECO:0000313" key="3">
    <source>
        <dbReference type="EMBL" id="OGY51854.1"/>
    </source>
</evidence>
<keyword evidence="1" id="KW-0812">Transmembrane</keyword>
<proteinExistence type="predicted"/>
<keyword evidence="1" id="KW-0472">Membrane</keyword>
<feature type="chain" id="PRO_5009581555" evidence="2">
    <location>
        <begin position="28"/>
        <end position="142"/>
    </location>
</feature>
<accession>A0A1G1YHX0</accession>
<dbReference type="STRING" id="1797542.A3J59_04840"/>
<sequence>MLTRERLRSTLVSLFLLAVLLPGAASAAKPVGDQVSGGFNTMVKWTIGGGNAVTIGPATFSSSLIHIINFLLSFIGLLFFLLMLYAGYLWMTARGNDEQVQKGKKIIREAVTALIIILLARLFTEFVLTAIGQAIEAGKKTS</sequence>
<feature type="signal peptide" evidence="2">
    <location>
        <begin position="1"/>
        <end position="27"/>
    </location>
</feature>
<dbReference type="AlphaFoldDB" id="A0A1G1YHX0"/>
<dbReference type="EMBL" id="MHIL01000013">
    <property type="protein sequence ID" value="OGY51854.1"/>
    <property type="molecule type" value="Genomic_DNA"/>
</dbReference>
<evidence type="ECO:0000256" key="1">
    <source>
        <dbReference type="SAM" id="Phobius"/>
    </source>
</evidence>
<dbReference type="Proteomes" id="UP000177310">
    <property type="component" value="Unassembled WGS sequence"/>
</dbReference>